<protein>
    <submittedName>
        <fullName evidence="1">Uncharacterized protein</fullName>
    </submittedName>
</protein>
<dbReference type="EMBL" id="JAHRIQ010029364">
    <property type="protein sequence ID" value="MEQ2230946.1"/>
    <property type="molecule type" value="Genomic_DNA"/>
</dbReference>
<keyword evidence="2" id="KW-1185">Reference proteome</keyword>
<comment type="caution">
    <text evidence="1">The sequence shown here is derived from an EMBL/GenBank/DDBJ whole genome shotgun (WGS) entry which is preliminary data.</text>
</comment>
<organism evidence="1 2">
    <name type="scientific">Ilyodon furcidens</name>
    <name type="common">goldbreast splitfin</name>
    <dbReference type="NCBI Taxonomy" id="33524"/>
    <lineage>
        <taxon>Eukaryota</taxon>
        <taxon>Metazoa</taxon>
        <taxon>Chordata</taxon>
        <taxon>Craniata</taxon>
        <taxon>Vertebrata</taxon>
        <taxon>Euteleostomi</taxon>
        <taxon>Actinopterygii</taxon>
        <taxon>Neopterygii</taxon>
        <taxon>Teleostei</taxon>
        <taxon>Neoteleostei</taxon>
        <taxon>Acanthomorphata</taxon>
        <taxon>Ovalentaria</taxon>
        <taxon>Atherinomorphae</taxon>
        <taxon>Cyprinodontiformes</taxon>
        <taxon>Goodeidae</taxon>
        <taxon>Ilyodon</taxon>
    </lineage>
</organism>
<name>A0ABV0TG03_9TELE</name>
<dbReference type="Proteomes" id="UP001482620">
    <property type="component" value="Unassembled WGS sequence"/>
</dbReference>
<accession>A0ABV0TG03</accession>
<sequence>MRHPIAALTDCQMLRKLSVYTSNSLMEPVTDIFSFLPIMSQTFPSLVCMCTKLPPNQTKLISIYNLRCVSAKLPRRFSHCNVRKCQGVCPGQVYHPWVKHDEAECVVESTDLQHRAF</sequence>
<evidence type="ECO:0000313" key="1">
    <source>
        <dbReference type="EMBL" id="MEQ2230946.1"/>
    </source>
</evidence>
<gene>
    <name evidence="1" type="ORF">ILYODFUR_034423</name>
</gene>
<evidence type="ECO:0000313" key="2">
    <source>
        <dbReference type="Proteomes" id="UP001482620"/>
    </source>
</evidence>
<reference evidence="1 2" key="1">
    <citation type="submission" date="2021-06" db="EMBL/GenBank/DDBJ databases">
        <authorList>
            <person name="Palmer J.M."/>
        </authorList>
    </citation>
    <scope>NUCLEOTIDE SEQUENCE [LARGE SCALE GENOMIC DNA]</scope>
    <source>
        <strain evidence="2">if_2019</strain>
        <tissue evidence="1">Muscle</tissue>
    </source>
</reference>
<proteinExistence type="predicted"/>